<protein>
    <submittedName>
        <fullName evidence="3">Transporter substrate-binding domain-containing protein</fullName>
    </submittedName>
</protein>
<dbReference type="Proteomes" id="UP000663281">
    <property type="component" value="Chromosome"/>
</dbReference>
<dbReference type="RefSeq" id="WP_207324744.1">
    <property type="nucleotide sequence ID" value="NZ_CP071504.1"/>
</dbReference>
<evidence type="ECO:0000313" key="3">
    <source>
        <dbReference type="EMBL" id="QSX29666.1"/>
    </source>
</evidence>
<feature type="signal peptide" evidence="1">
    <location>
        <begin position="1"/>
        <end position="21"/>
    </location>
</feature>
<dbReference type="InterPro" id="IPR001638">
    <property type="entry name" value="Solute-binding_3/MltF_N"/>
</dbReference>
<keyword evidence="4" id="KW-1185">Reference proteome</keyword>
<dbReference type="AlphaFoldDB" id="A0A974XMB2"/>
<evidence type="ECO:0000256" key="1">
    <source>
        <dbReference type="SAM" id="SignalP"/>
    </source>
</evidence>
<dbReference type="SUPFAM" id="SSF53850">
    <property type="entry name" value="Periplasmic binding protein-like II"/>
    <property type="match status" value="1"/>
</dbReference>
<organism evidence="3 4">
    <name type="scientific">Shewanella cyperi</name>
    <dbReference type="NCBI Taxonomy" id="2814292"/>
    <lineage>
        <taxon>Bacteria</taxon>
        <taxon>Pseudomonadati</taxon>
        <taxon>Pseudomonadota</taxon>
        <taxon>Gammaproteobacteria</taxon>
        <taxon>Alteromonadales</taxon>
        <taxon>Shewanellaceae</taxon>
        <taxon>Shewanella</taxon>
    </lineage>
</organism>
<evidence type="ECO:0000313" key="4">
    <source>
        <dbReference type="Proteomes" id="UP000663281"/>
    </source>
</evidence>
<feature type="domain" description="Solute-binding protein family 3/N-terminal" evidence="2">
    <location>
        <begin position="32"/>
        <end position="270"/>
    </location>
</feature>
<dbReference type="EMBL" id="CP071504">
    <property type="protein sequence ID" value="QSX29666.1"/>
    <property type="molecule type" value="Genomic_DNA"/>
</dbReference>
<accession>A0A974XMB2</accession>
<dbReference type="Gene3D" id="3.40.190.10">
    <property type="entry name" value="Periplasmic binding protein-like II"/>
    <property type="match status" value="2"/>
</dbReference>
<name>A0A974XMB2_9GAMM</name>
<dbReference type="KEGG" id="scyp:JYB88_15950"/>
<reference evidence="3 4" key="1">
    <citation type="submission" date="2021-03" db="EMBL/GenBank/DDBJ databases">
        <title>Novel species identification of genus Shewanella.</title>
        <authorList>
            <person name="Liu G."/>
            <person name="Zhang Q."/>
        </authorList>
    </citation>
    <scope>NUCLEOTIDE SEQUENCE [LARGE SCALE GENOMIC DNA]</scope>
    <source>
        <strain evidence="3 4">FJAT-53726</strain>
    </source>
</reference>
<proteinExistence type="predicted"/>
<gene>
    <name evidence="3" type="ORF">JYB88_15950</name>
</gene>
<dbReference type="Pfam" id="PF00497">
    <property type="entry name" value="SBP_bac_3"/>
    <property type="match status" value="1"/>
</dbReference>
<keyword evidence="1" id="KW-0732">Signal</keyword>
<feature type="chain" id="PRO_5037399490" evidence="1">
    <location>
        <begin position="22"/>
        <end position="287"/>
    </location>
</feature>
<evidence type="ECO:0000259" key="2">
    <source>
        <dbReference type="Pfam" id="PF00497"/>
    </source>
</evidence>
<sequence>MKKIHLIACLGLAMASLTTHGCELVMGYRTSERMPYIHEAPDNSGLYFELYQLAAHRLGCQLTVVREPKNRIMHGLTKGDIDFYPGLGFNEERQKIVHFIANGLKERYVGIGREDAPPITRLDDLVRHNMVLLRSLGGFDLGGLPPKLNIRQLMDMDIAKAMTLLQERKGDFFVYDEANLRYFLKQHPQPGLRLQTQCCEAPHPMYLGFSRKSKHVTEEANPDFDPTKPLAPDNVPIRIQADSLAARFQTLLLQMEQEGLIEALGYHWFGGSPERVPPKESPASGAS</sequence>